<sequence>MTKIWIAKVKLSSGHYKPYFRLLIGSNVNRSSPTCSLELIPDENQNLLESHRTKGHLTHFLAKLLIIGDYSDENSTETSKKECLLFVWRSIATNYGLLNDDTVKIRRLDDAPRLPKIFLRVLNDKVAEQLIDDLKNSDQSFICNENDYLWFKVGLNRKIRIWRCHPVSNGLMDSKSNVVISRMKFLWSEICANYECISFTSRLFLWIFRLILCQKLNIHRISPHKRLETRIWNQFCLCTLNSCEIYHFLFRFADEAKISIIISPNYEQDYDPTEILNEYFKTPKLLKVNDVFRVTRPRLRQDCRLEKLFVYFKVVELSSRKRNYVNSHMSDVALQACSSHYYVDQKHTTLKQISNVHSTVMREWPFEEPDFNVDCYDLWSEIAGTSEAKIKHAFTKGEHLYFCKTYFALLKAYFRCSLASKYSPCLFSLKNIEILGKDAQAEEYDPRVISTFSNCLKKLNFPQHESVENSSDEVDDKKRRSCVQVVASTINEETLHQNVFRSFLYHFKINTLDNCDRSAFFKTVSSSDPVLDVLSIDFDNLIKLTNGFTLSDVHYLLALAKNFALTRFTSEYGVLNENFHDYEKIYGYKVGQIDINRALKEMKAEFSMALGTPSIPDVKWEDVGGLNDAKKAIIETIQLAVDYPTVFACGLRRSGILLYGPPGCGKTLLAKAVANECNLNFISVKGPELLNMYVGQSEQNVRELFTKARRCSPCVIFFDEIDALAPSRGRSGDSGGVMDR</sequence>
<dbReference type="GO" id="GO:0005829">
    <property type="term" value="C:cytosol"/>
    <property type="evidence" value="ECO:0007669"/>
    <property type="project" value="TreeGrafter"/>
</dbReference>
<organism evidence="2 3">
    <name type="scientific">Romanomermis culicivorax</name>
    <name type="common">Nematode worm</name>
    <dbReference type="NCBI Taxonomy" id="13658"/>
    <lineage>
        <taxon>Eukaryota</taxon>
        <taxon>Metazoa</taxon>
        <taxon>Ecdysozoa</taxon>
        <taxon>Nematoda</taxon>
        <taxon>Enoplea</taxon>
        <taxon>Dorylaimia</taxon>
        <taxon>Mermithida</taxon>
        <taxon>Mermithoidea</taxon>
        <taxon>Mermithidae</taxon>
        <taxon>Romanomermis</taxon>
    </lineage>
</organism>
<dbReference type="GO" id="GO:0016558">
    <property type="term" value="P:protein import into peroxisome matrix"/>
    <property type="evidence" value="ECO:0007669"/>
    <property type="project" value="TreeGrafter"/>
</dbReference>
<dbReference type="InterPro" id="IPR003593">
    <property type="entry name" value="AAA+_ATPase"/>
</dbReference>
<evidence type="ECO:0000313" key="3">
    <source>
        <dbReference type="WBParaSite" id="nRc.2.0.1.t19850-RA"/>
    </source>
</evidence>
<accession>A0A915J0D7</accession>
<name>A0A915J0D7_ROMCU</name>
<dbReference type="PANTHER" id="PTHR23077">
    <property type="entry name" value="AAA-FAMILY ATPASE"/>
    <property type="match status" value="1"/>
</dbReference>
<dbReference type="GO" id="GO:0005778">
    <property type="term" value="C:peroxisomal membrane"/>
    <property type="evidence" value="ECO:0007669"/>
    <property type="project" value="TreeGrafter"/>
</dbReference>
<dbReference type="GO" id="GO:0005524">
    <property type="term" value="F:ATP binding"/>
    <property type="evidence" value="ECO:0007669"/>
    <property type="project" value="InterPro"/>
</dbReference>
<evidence type="ECO:0000259" key="1">
    <source>
        <dbReference type="SMART" id="SM00382"/>
    </source>
</evidence>
<keyword evidence="2" id="KW-1185">Reference proteome</keyword>
<dbReference type="GO" id="GO:0016887">
    <property type="term" value="F:ATP hydrolysis activity"/>
    <property type="evidence" value="ECO:0007669"/>
    <property type="project" value="InterPro"/>
</dbReference>
<dbReference type="InterPro" id="IPR050168">
    <property type="entry name" value="AAA_ATPase_domain"/>
</dbReference>
<dbReference type="Gene3D" id="1.10.8.60">
    <property type="match status" value="1"/>
</dbReference>
<evidence type="ECO:0000313" key="2">
    <source>
        <dbReference type="Proteomes" id="UP000887565"/>
    </source>
</evidence>
<dbReference type="SUPFAM" id="SSF52540">
    <property type="entry name" value="P-loop containing nucleoside triphosphate hydrolases"/>
    <property type="match status" value="2"/>
</dbReference>
<dbReference type="Gene3D" id="3.40.50.300">
    <property type="entry name" value="P-loop containing nucleotide triphosphate hydrolases"/>
    <property type="match status" value="2"/>
</dbReference>
<reference evidence="3" key="1">
    <citation type="submission" date="2022-11" db="UniProtKB">
        <authorList>
            <consortium name="WormBaseParasite"/>
        </authorList>
    </citation>
    <scope>IDENTIFICATION</scope>
</reference>
<dbReference type="SMART" id="SM00382">
    <property type="entry name" value="AAA"/>
    <property type="match status" value="1"/>
</dbReference>
<dbReference type="AlphaFoldDB" id="A0A915J0D7"/>
<protein>
    <submittedName>
        <fullName evidence="3">AAA+ ATPase domain-containing protein</fullName>
    </submittedName>
</protein>
<dbReference type="WBParaSite" id="nRc.2.0.1.t19850-RA">
    <property type="protein sequence ID" value="nRc.2.0.1.t19850-RA"/>
    <property type="gene ID" value="nRc.2.0.1.g19850"/>
</dbReference>
<dbReference type="Proteomes" id="UP000887565">
    <property type="component" value="Unplaced"/>
</dbReference>
<dbReference type="Pfam" id="PF00004">
    <property type="entry name" value="AAA"/>
    <property type="match status" value="1"/>
</dbReference>
<proteinExistence type="predicted"/>
<dbReference type="InterPro" id="IPR027417">
    <property type="entry name" value="P-loop_NTPase"/>
</dbReference>
<feature type="domain" description="AAA+ ATPase" evidence="1">
    <location>
        <begin position="652"/>
        <end position="739"/>
    </location>
</feature>
<dbReference type="InterPro" id="IPR003959">
    <property type="entry name" value="ATPase_AAA_core"/>
</dbReference>
<dbReference type="PANTHER" id="PTHR23077:SF9">
    <property type="entry name" value="PEROXISOMAL ATPASE PEX6"/>
    <property type="match status" value="1"/>
</dbReference>